<evidence type="ECO:0000256" key="3">
    <source>
        <dbReference type="ARBA" id="ARBA00022722"/>
    </source>
</evidence>
<dbReference type="Gene3D" id="3.30.420.140">
    <property type="entry name" value="YqgF/RNase H-like domain"/>
    <property type="match status" value="1"/>
</dbReference>
<dbReference type="PANTHER" id="PTHR33317:SF4">
    <property type="entry name" value="POLYNUCLEOTIDYL TRANSFERASE, RIBONUCLEASE H-LIKE SUPERFAMILY PROTEIN"/>
    <property type="match status" value="1"/>
</dbReference>
<keyword evidence="4" id="KW-0378">Hydrolase</keyword>
<dbReference type="ExpressionAtlas" id="A0A1B6QLY6">
    <property type="expression patterns" value="baseline and differential"/>
</dbReference>
<dbReference type="SMART" id="SM00732">
    <property type="entry name" value="YqgFc"/>
    <property type="match status" value="1"/>
</dbReference>
<dbReference type="GO" id="GO:0016787">
    <property type="term" value="F:hydrolase activity"/>
    <property type="evidence" value="ECO:0007669"/>
    <property type="project" value="UniProtKB-KW"/>
</dbReference>
<sequence>MTNAVAVEPAPLVWARSCAAVASFPPPRRRRAAGAIRASTASGRTEGAGELPAPLLPNARRRGRDPLWHGGGFSLGVDLGDARTGLAVGRGITLPRPLTVLKLRGQKLELTLLDVARQQEADELIIGLPVSADGRETPQSNKVRSVVGRLAVQAAQRGVKKSARDTQSDAYAAVMILKRYFTSSGQGAKIVLPRQPELQDKLIVQSRQDAEI</sequence>
<feature type="compositionally biased region" description="Low complexity" evidence="5">
    <location>
        <begin position="33"/>
        <end position="44"/>
    </location>
</feature>
<evidence type="ECO:0000313" key="7">
    <source>
        <dbReference type="EMBL" id="KXG38940.1"/>
    </source>
</evidence>
<reference evidence="7 8" key="1">
    <citation type="journal article" date="2009" name="Nature">
        <title>The Sorghum bicolor genome and the diversification of grasses.</title>
        <authorList>
            <person name="Paterson A.H."/>
            <person name="Bowers J.E."/>
            <person name="Bruggmann R."/>
            <person name="Dubchak I."/>
            <person name="Grimwood J."/>
            <person name="Gundlach H."/>
            <person name="Haberer G."/>
            <person name="Hellsten U."/>
            <person name="Mitros T."/>
            <person name="Poliakov A."/>
            <person name="Schmutz J."/>
            <person name="Spannagl M."/>
            <person name="Tang H."/>
            <person name="Wang X."/>
            <person name="Wicker T."/>
            <person name="Bharti A.K."/>
            <person name="Chapman J."/>
            <person name="Feltus F.A."/>
            <person name="Gowik U."/>
            <person name="Grigoriev I.V."/>
            <person name="Lyons E."/>
            <person name="Maher C.A."/>
            <person name="Martis M."/>
            <person name="Narechania A."/>
            <person name="Otillar R.P."/>
            <person name="Penning B.W."/>
            <person name="Salamov A.A."/>
            <person name="Wang Y."/>
            <person name="Zhang L."/>
            <person name="Carpita N.C."/>
            <person name="Freeling M."/>
            <person name="Gingle A.R."/>
            <person name="Hash C.T."/>
            <person name="Keller B."/>
            <person name="Klein P."/>
            <person name="Kresovich S."/>
            <person name="McCann M.C."/>
            <person name="Ming R."/>
            <person name="Peterson D.G."/>
            <person name="Mehboob-ur-Rahman"/>
            <person name="Ware D."/>
            <person name="Westhoff P."/>
            <person name="Mayer K.F."/>
            <person name="Messing J."/>
            <person name="Rokhsar D.S."/>
        </authorList>
    </citation>
    <scope>NUCLEOTIDE SEQUENCE [LARGE SCALE GENOMIC DNA]</scope>
    <source>
        <strain evidence="8">cv. BTx623</strain>
    </source>
</reference>
<organism evidence="7 8">
    <name type="scientific">Sorghum bicolor</name>
    <name type="common">Sorghum</name>
    <name type="synonym">Sorghum vulgare</name>
    <dbReference type="NCBI Taxonomy" id="4558"/>
    <lineage>
        <taxon>Eukaryota</taxon>
        <taxon>Viridiplantae</taxon>
        <taxon>Streptophyta</taxon>
        <taxon>Embryophyta</taxon>
        <taxon>Tracheophyta</taxon>
        <taxon>Spermatophyta</taxon>
        <taxon>Magnoliopsida</taxon>
        <taxon>Liliopsida</taxon>
        <taxon>Poales</taxon>
        <taxon>Poaceae</taxon>
        <taxon>PACMAD clade</taxon>
        <taxon>Panicoideae</taxon>
        <taxon>Andropogonodae</taxon>
        <taxon>Andropogoneae</taxon>
        <taxon>Sorghinae</taxon>
        <taxon>Sorghum</taxon>
    </lineage>
</organism>
<keyword evidence="1" id="KW-0963">Cytoplasm</keyword>
<dbReference type="Proteomes" id="UP000000768">
    <property type="component" value="Chromosome 1"/>
</dbReference>
<keyword evidence="8" id="KW-1185">Reference proteome</keyword>
<dbReference type="CDD" id="cd16964">
    <property type="entry name" value="YqgF"/>
    <property type="match status" value="1"/>
</dbReference>
<evidence type="ECO:0000259" key="6">
    <source>
        <dbReference type="SMART" id="SM00732"/>
    </source>
</evidence>
<evidence type="ECO:0000256" key="1">
    <source>
        <dbReference type="ARBA" id="ARBA00022490"/>
    </source>
</evidence>
<protein>
    <recommendedName>
        <fullName evidence="6">YqgF/RNase H-like domain-containing protein</fullName>
    </recommendedName>
</protein>
<dbReference type="SUPFAM" id="SSF53098">
    <property type="entry name" value="Ribonuclease H-like"/>
    <property type="match status" value="1"/>
</dbReference>
<evidence type="ECO:0000313" key="8">
    <source>
        <dbReference type="Proteomes" id="UP000000768"/>
    </source>
</evidence>
<dbReference type="AlphaFoldDB" id="A0A1B6QLY6"/>
<dbReference type="Gramene" id="KXG38940">
    <property type="protein sequence ID" value="KXG38940"/>
    <property type="gene ID" value="SORBI_3001G302100"/>
</dbReference>
<proteinExistence type="predicted"/>
<dbReference type="PANTHER" id="PTHR33317">
    <property type="entry name" value="POLYNUCLEOTIDYL TRANSFERASE, RIBONUCLEASE H-LIKE SUPERFAMILY PROTEIN"/>
    <property type="match status" value="1"/>
</dbReference>
<dbReference type="InterPro" id="IPR037027">
    <property type="entry name" value="YqgF/RNaseH-like_dom_sf"/>
</dbReference>
<reference evidence="8" key="2">
    <citation type="journal article" date="2018" name="Plant J.">
        <title>The Sorghum bicolor reference genome: improved assembly, gene annotations, a transcriptome atlas, and signatures of genome organization.</title>
        <authorList>
            <person name="McCormick R.F."/>
            <person name="Truong S.K."/>
            <person name="Sreedasyam A."/>
            <person name="Jenkins J."/>
            <person name="Shu S."/>
            <person name="Sims D."/>
            <person name="Kennedy M."/>
            <person name="Amirebrahimi M."/>
            <person name="Weers B.D."/>
            <person name="McKinley B."/>
            <person name="Mattison A."/>
            <person name="Morishige D.T."/>
            <person name="Grimwood J."/>
            <person name="Schmutz J."/>
            <person name="Mullet J.E."/>
        </authorList>
    </citation>
    <scope>NUCLEOTIDE SEQUENCE [LARGE SCALE GENOMIC DNA]</scope>
    <source>
        <strain evidence="8">cv. BTx623</strain>
    </source>
</reference>
<accession>A0A1B6QLY6</accession>
<gene>
    <name evidence="7" type="ORF">SORBI_3001G302100</name>
</gene>
<dbReference type="GO" id="GO:0006364">
    <property type="term" value="P:rRNA processing"/>
    <property type="evidence" value="ECO:0007669"/>
    <property type="project" value="InterPro"/>
</dbReference>
<evidence type="ECO:0000256" key="5">
    <source>
        <dbReference type="SAM" id="MobiDB-lite"/>
    </source>
</evidence>
<dbReference type="GO" id="GO:0004518">
    <property type="term" value="F:nuclease activity"/>
    <property type="evidence" value="ECO:0007669"/>
    <property type="project" value="UniProtKB-KW"/>
</dbReference>
<feature type="domain" description="YqgF/RNase H-like" evidence="6">
    <location>
        <begin position="72"/>
        <end position="170"/>
    </location>
</feature>
<keyword evidence="3" id="KW-0540">Nuclease</keyword>
<dbReference type="Pfam" id="PF03652">
    <property type="entry name" value="RuvX"/>
    <property type="match status" value="1"/>
</dbReference>
<feature type="region of interest" description="Disordered" evidence="5">
    <location>
        <begin position="31"/>
        <end position="62"/>
    </location>
</feature>
<name>A0A1B6QLY6_SORBI</name>
<evidence type="ECO:0000256" key="2">
    <source>
        <dbReference type="ARBA" id="ARBA00022517"/>
    </source>
</evidence>
<evidence type="ECO:0000256" key="4">
    <source>
        <dbReference type="ARBA" id="ARBA00022801"/>
    </source>
</evidence>
<dbReference type="InterPro" id="IPR006641">
    <property type="entry name" value="YqgF/RNaseH-like_dom"/>
</dbReference>
<dbReference type="InterPro" id="IPR012337">
    <property type="entry name" value="RNaseH-like_sf"/>
</dbReference>
<dbReference type="InterPro" id="IPR005227">
    <property type="entry name" value="YqgF"/>
</dbReference>
<dbReference type="EMBL" id="CM000760">
    <property type="protein sequence ID" value="KXG38940.1"/>
    <property type="molecule type" value="Genomic_DNA"/>
</dbReference>
<keyword evidence="2" id="KW-0690">Ribosome biogenesis</keyword>